<dbReference type="Gene3D" id="3.30.1370.210">
    <property type="match status" value="1"/>
</dbReference>
<evidence type="ECO:0000256" key="5">
    <source>
        <dbReference type="PROSITE-ProRule" id="PRU00723"/>
    </source>
</evidence>
<dbReference type="PANTHER" id="PTHR11461">
    <property type="entry name" value="SERINE PROTEASE INHIBITOR, SERPIN"/>
    <property type="match status" value="1"/>
</dbReference>
<proteinExistence type="inferred from homology"/>
<dbReference type="Gene3D" id="2.30.39.10">
    <property type="entry name" value="Alpha-1-antitrypsin, domain 1"/>
    <property type="match status" value="1"/>
</dbReference>
<accession>A0A310SWB8</accession>
<feature type="domain" description="C3H1-type" evidence="7">
    <location>
        <begin position="244"/>
        <end position="270"/>
    </location>
</feature>
<dbReference type="InterPro" id="IPR000571">
    <property type="entry name" value="Znf_CCCH"/>
</dbReference>
<dbReference type="GO" id="GO:0004867">
    <property type="term" value="F:serine-type endopeptidase inhibitor activity"/>
    <property type="evidence" value="ECO:0007669"/>
    <property type="project" value="UniProtKB-KW"/>
</dbReference>
<feature type="zinc finger region" description="C3H1-type" evidence="5">
    <location>
        <begin position="244"/>
        <end position="270"/>
    </location>
</feature>
<dbReference type="PROSITE" id="PS50103">
    <property type="entry name" value="ZF_C3H1"/>
    <property type="match status" value="1"/>
</dbReference>
<keyword evidence="2" id="KW-0646">Protease inhibitor</keyword>
<dbReference type="SMART" id="SM00093">
    <property type="entry name" value="SERPIN"/>
    <property type="match status" value="1"/>
</dbReference>
<evidence type="ECO:0000256" key="6">
    <source>
        <dbReference type="RuleBase" id="RU000411"/>
    </source>
</evidence>
<keyword evidence="5" id="KW-0863">Zinc-finger</keyword>
<evidence type="ECO:0000256" key="3">
    <source>
        <dbReference type="ARBA" id="ARBA00022900"/>
    </source>
</evidence>
<comment type="similarity">
    <text evidence="1 6">Belongs to the serpin family.</text>
</comment>
<keyword evidence="9" id="KW-1185">Reference proteome</keyword>
<dbReference type="InterPro" id="IPR023796">
    <property type="entry name" value="Serpin_dom"/>
</dbReference>
<evidence type="ECO:0000313" key="9">
    <source>
        <dbReference type="Proteomes" id="UP000250275"/>
    </source>
</evidence>
<evidence type="ECO:0000256" key="4">
    <source>
        <dbReference type="ARBA" id="ARBA00038226"/>
    </source>
</evidence>
<gene>
    <name evidence="8" type="ORF">WN48_07208</name>
</gene>
<dbReference type="Proteomes" id="UP000250275">
    <property type="component" value="Unassembled WGS sequence"/>
</dbReference>
<comment type="similarity">
    <text evidence="4">Belongs to the muscleblind family.</text>
</comment>
<dbReference type="GO" id="GO:0008270">
    <property type="term" value="F:zinc ion binding"/>
    <property type="evidence" value="ECO:0007669"/>
    <property type="project" value="UniProtKB-KW"/>
</dbReference>
<evidence type="ECO:0000256" key="1">
    <source>
        <dbReference type="ARBA" id="ARBA00009500"/>
    </source>
</evidence>
<keyword evidence="3" id="KW-0722">Serine protease inhibitor</keyword>
<keyword evidence="5" id="KW-0479">Metal-binding</keyword>
<evidence type="ECO:0000313" key="8">
    <source>
        <dbReference type="EMBL" id="OAD62153.1"/>
    </source>
</evidence>
<protein>
    <submittedName>
        <fullName evidence="8">Serpin B4</fullName>
    </submittedName>
</protein>
<dbReference type="EMBL" id="KQ759885">
    <property type="protein sequence ID" value="OAD62153.1"/>
    <property type="molecule type" value="Genomic_DNA"/>
</dbReference>
<dbReference type="InterPro" id="IPR000215">
    <property type="entry name" value="Serpin_fam"/>
</dbReference>
<keyword evidence="5" id="KW-0862">Zinc</keyword>
<dbReference type="InterPro" id="IPR042185">
    <property type="entry name" value="Serpin_sf_2"/>
</dbReference>
<dbReference type="Gene3D" id="3.30.497.10">
    <property type="entry name" value="Antithrombin, subunit I, domain 2"/>
    <property type="match status" value="1"/>
</dbReference>
<name>A0A310SWB8_9HYME</name>
<dbReference type="InterPro" id="IPR036186">
    <property type="entry name" value="Serpin_sf"/>
</dbReference>
<dbReference type="Pfam" id="PF00079">
    <property type="entry name" value="Serpin"/>
    <property type="match status" value="1"/>
</dbReference>
<reference evidence="8 9" key="1">
    <citation type="submission" date="2015-07" db="EMBL/GenBank/DDBJ databases">
        <title>The genome of Eufriesea mexicana.</title>
        <authorList>
            <person name="Pan H."/>
            <person name="Kapheim K."/>
        </authorList>
    </citation>
    <scope>NUCLEOTIDE SEQUENCE [LARGE SCALE GENOMIC DNA]</scope>
    <source>
        <strain evidence="8">0111107269</strain>
        <tissue evidence="8">Whole body</tissue>
    </source>
</reference>
<evidence type="ECO:0000259" key="7">
    <source>
        <dbReference type="PROSITE" id="PS50103"/>
    </source>
</evidence>
<organism evidence="8 9">
    <name type="scientific">Eufriesea mexicana</name>
    <dbReference type="NCBI Taxonomy" id="516756"/>
    <lineage>
        <taxon>Eukaryota</taxon>
        <taxon>Metazoa</taxon>
        <taxon>Ecdysozoa</taxon>
        <taxon>Arthropoda</taxon>
        <taxon>Hexapoda</taxon>
        <taxon>Insecta</taxon>
        <taxon>Pterygota</taxon>
        <taxon>Neoptera</taxon>
        <taxon>Endopterygota</taxon>
        <taxon>Hymenoptera</taxon>
        <taxon>Apocrita</taxon>
        <taxon>Aculeata</taxon>
        <taxon>Apoidea</taxon>
        <taxon>Anthophila</taxon>
        <taxon>Apidae</taxon>
        <taxon>Eufriesea</taxon>
    </lineage>
</organism>
<dbReference type="InterPro" id="IPR054429">
    <property type="entry name" value="Znf-CCCH_Muscleblind-like"/>
</dbReference>
<sequence length="286" mass="32159">MLDGGSTIGRVRMRAHVARDVIVRDDVEGTDYGLGRDLNAISDNLGNAKIDERKRDDLDDCDFNEDTKLVLINAIYFNAKWLNTFNTLNTKNKVFHVTKEQTKLVPTMFNKSQYNYGNIPTLQAKFIEIPYMNTDIVMIIILPNEIDGLQNVQSNFSWEALANASRFYNDIELYLPKFKIEFSIDLKSSLYKLGLKRIFMSDANFNSISNEPLVVDKVLHKAVIEVSEEGTEAAAATGNVEVIENRVTVCRDAVKGACMRPQCKYYHIPVALPPAPLMAITSPATP</sequence>
<dbReference type="InterPro" id="IPR042178">
    <property type="entry name" value="Serpin_sf_1"/>
</dbReference>
<evidence type="ECO:0000256" key="2">
    <source>
        <dbReference type="ARBA" id="ARBA00022690"/>
    </source>
</evidence>
<dbReference type="AlphaFoldDB" id="A0A310SWB8"/>
<dbReference type="Pfam" id="PF22628">
    <property type="entry name" value="zf-CCCH_10"/>
    <property type="match status" value="1"/>
</dbReference>
<dbReference type="PANTHER" id="PTHR11461:SF211">
    <property type="entry name" value="GH10112P-RELATED"/>
    <property type="match status" value="1"/>
</dbReference>
<dbReference type="OrthoDB" id="6285980at2759"/>
<dbReference type="GO" id="GO:0005615">
    <property type="term" value="C:extracellular space"/>
    <property type="evidence" value="ECO:0007669"/>
    <property type="project" value="InterPro"/>
</dbReference>
<dbReference type="SUPFAM" id="SSF56574">
    <property type="entry name" value="Serpins"/>
    <property type="match status" value="1"/>
</dbReference>